<dbReference type="EC" id="4.1.1.48" evidence="3"/>
<evidence type="ECO:0000259" key="9">
    <source>
        <dbReference type="Pfam" id="PF00218"/>
    </source>
</evidence>
<protein>
    <recommendedName>
        <fullName evidence="3">indole-3-glycerol-phosphate synthase</fullName>
        <ecNumber evidence="3">4.1.1.48</ecNumber>
    </recommendedName>
</protein>
<dbReference type="InterPro" id="IPR013798">
    <property type="entry name" value="Indole-3-glycerol_P_synth_dom"/>
</dbReference>
<evidence type="ECO:0000313" key="10">
    <source>
        <dbReference type="EMBL" id="SVC46999.1"/>
    </source>
</evidence>
<proteinExistence type="predicted"/>
<keyword evidence="5" id="KW-0210">Decarboxylase</keyword>
<comment type="pathway">
    <text evidence="2">Amino-acid biosynthesis; L-tryptophan biosynthesis; L-tryptophan from chorismate: step 4/5.</text>
</comment>
<evidence type="ECO:0000256" key="8">
    <source>
        <dbReference type="ARBA" id="ARBA00023239"/>
    </source>
</evidence>
<dbReference type="EMBL" id="UINC01092964">
    <property type="protein sequence ID" value="SVC46999.1"/>
    <property type="molecule type" value="Genomic_DNA"/>
</dbReference>
<dbReference type="PROSITE" id="PS00614">
    <property type="entry name" value="IGPS"/>
    <property type="match status" value="1"/>
</dbReference>
<gene>
    <name evidence="10" type="ORF">METZ01_LOCUS299853</name>
</gene>
<name>A0A382MDN2_9ZZZZ</name>
<dbReference type="Pfam" id="PF00218">
    <property type="entry name" value="IGPS"/>
    <property type="match status" value="1"/>
</dbReference>
<dbReference type="GO" id="GO:0004640">
    <property type="term" value="F:phosphoribosylanthranilate isomerase activity"/>
    <property type="evidence" value="ECO:0007669"/>
    <property type="project" value="TreeGrafter"/>
</dbReference>
<dbReference type="PANTHER" id="PTHR22854">
    <property type="entry name" value="TRYPTOPHAN BIOSYNTHESIS PROTEIN"/>
    <property type="match status" value="1"/>
</dbReference>
<keyword evidence="8" id="KW-0456">Lyase</keyword>
<dbReference type="GO" id="GO:0000162">
    <property type="term" value="P:L-tryptophan biosynthetic process"/>
    <property type="evidence" value="ECO:0007669"/>
    <property type="project" value="UniProtKB-UniPathway"/>
</dbReference>
<dbReference type="InterPro" id="IPR011060">
    <property type="entry name" value="RibuloseP-bd_barrel"/>
</dbReference>
<dbReference type="FunFam" id="3.20.20.70:FF:000024">
    <property type="entry name" value="Indole-3-glycerol phosphate synthase"/>
    <property type="match status" value="1"/>
</dbReference>
<reference evidence="10" key="1">
    <citation type="submission" date="2018-05" db="EMBL/GenBank/DDBJ databases">
        <authorList>
            <person name="Lanie J.A."/>
            <person name="Ng W.-L."/>
            <person name="Kazmierczak K.M."/>
            <person name="Andrzejewski T.M."/>
            <person name="Davidsen T.M."/>
            <person name="Wayne K.J."/>
            <person name="Tettelin H."/>
            <person name="Glass J.I."/>
            <person name="Rusch D."/>
            <person name="Podicherti R."/>
            <person name="Tsui H.-C.T."/>
            <person name="Winkler M.E."/>
        </authorList>
    </citation>
    <scope>NUCLEOTIDE SEQUENCE</scope>
</reference>
<dbReference type="NCBIfam" id="NF001377">
    <property type="entry name" value="PRK00278.2-4"/>
    <property type="match status" value="1"/>
</dbReference>
<dbReference type="InterPro" id="IPR045186">
    <property type="entry name" value="Indole-3-glycerol_P_synth"/>
</dbReference>
<organism evidence="10">
    <name type="scientific">marine metagenome</name>
    <dbReference type="NCBI Taxonomy" id="408172"/>
    <lineage>
        <taxon>unclassified sequences</taxon>
        <taxon>metagenomes</taxon>
        <taxon>ecological metagenomes</taxon>
    </lineage>
</organism>
<dbReference type="InterPro" id="IPR001468">
    <property type="entry name" value="Indole-3-GlycerolPSynthase_CS"/>
</dbReference>
<evidence type="ECO:0000256" key="1">
    <source>
        <dbReference type="ARBA" id="ARBA00001633"/>
    </source>
</evidence>
<evidence type="ECO:0000256" key="6">
    <source>
        <dbReference type="ARBA" id="ARBA00022822"/>
    </source>
</evidence>
<dbReference type="UniPathway" id="UPA00035">
    <property type="reaction ID" value="UER00043"/>
</dbReference>
<dbReference type="InterPro" id="IPR013785">
    <property type="entry name" value="Aldolase_TIM"/>
</dbReference>
<evidence type="ECO:0000256" key="3">
    <source>
        <dbReference type="ARBA" id="ARBA00012362"/>
    </source>
</evidence>
<feature type="domain" description="Indole-3-glycerol phosphate synthase" evidence="9">
    <location>
        <begin position="1"/>
        <end position="247"/>
    </location>
</feature>
<keyword evidence="7" id="KW-0057">Aromatic amino acid biosynthesis</keyword>
<dbReference type="GO" id="GO:0004425">
    <property type="term" value="F:indole-3-glycerol-phosphate synthase activity"/>
    <property type="evidence" value="ECO:0007669"/>
    <property type="project" value="UniProtKB-EC"/>
</dbReference>
<dbReference type="AlphaFoldDB" id="A0A382MDN2"/>
<evidence type="ECO:0000256" key="5">
    <source>
        <dbReference type="ARBA" id="ARBA00022793"/>
    </source>
</evidence>
<keyword evidence="4" id="KW-0028">Amino-acid biosynthesis</keyword>
<evidence type="ECO:0000256" key="2">
    <source>
        <dbReference type="ARBA" id="ARBA00004696"/>
    </source>
</evidence>
<dbReference type="PANTHER" id="PTHR22854:SF2">
    <property type="entry name" value="INDOLE-3-GLYCEROL-PHOSPHATE SYNTHASE"/>
    <property type="match status" value="1"/>
</dbReference>
<dbReference type="SUPFAM" id="SSF51366">
    <property type="entry name" value="Ribulose-phoshate binding barrel"/>
    <property type="match status" value="1"/>
</dbReference>
<evidence type="ECO:0000256" key="7">
    <source>
        <dbReference type="ARBA" id="ARBA00023141"/>
    </source>
</evidence>
<comment type="catalytic activity">
    <reaction evidence="1">
        <text>1-(2-carboxyphenylamino)-1-deoxy-D-ribulose 5-phosphate + H(+) = (1S,2R)-1-C-(indol-3-yl)glycerol 3-phosphate + CO2 + H2O</text>
        <dbReference type="Rhea" id="RHEA:23476"/>
        <dbReference type="ChEBI" id="CHEBI:15377"/>
        <dbReference type="ChEBI" id="CHEBI:15378"/>
        <dbReference type="ChEBI" id="CHEBI:16526"/>
        <dbReference type="ChEBI" id="CHEBI:58613"/>
        <dbReference type="ChEBI" id="CHEBI:58866"/>
        <dbReference type="EC" id="4.1.1.48"/>
    </reaction>
</comment>
<sequence>MEKIIKHKHAEIKERSRITPLERIQKSQRLYSVRNFNNALKNEGTQVIAEIKRRSPSDGDINIHADPCTIAETYAKNGAACISVLTDQHYFGGQLEFIQQVKATIKLPVLRKDFIISEYQVWESFHAGADAILLIADAVESLIIKDLYQLASELGLHVIIEAHHANHLEWIRDLNPEMVGVNCRDLTNMETDITWFESIVKNLPQNSIWIAESGIKSHANLEYISKLGFHAVLIGSSLMKSGNPGVALAEMLGRVPV</sequence>
<evidence type="ECO:0000256" key="4">
    <source>
        <dbReference type="ARBA" id="ARBA00022605"/>
    </source>
</evidence>
<dbReference type="Gene3D" id="3.20.20.70">
    <property type="entry name" value="Aldolase class I"/>
    <property type="match status" value="1"/>
</dbReference>
<accession>A0A382MDN2</accession>
<keyword evidence="6" id="KW-0822">Tryptophan biosynthesis</keyword>
<dbReference type="CDD" id="cd00331">
    <property type="entry name" value="IGPS"/>
    <property type="match status" value="1"/>
</dbReference>